<evidence type="ECO:0000313" key="10">
    <source>
        <dbReference type="EMBL" id="CAO81533.1"/>
    </source>
</evidence>
<dbReference type="RefSeq" id="WP_015425391.1">
    <property type="nucleotide sequence ID" value="NC_020449.1"/>
</dbReference>
<evidence type="ECO:0000256" key="7">
    <source>
        <dbReference type="RuleBase" id="RU003880"/>
    </source>
</evidence>
<dbReference type="STRING" id="459349.CLOAM1697"/>
<dbReference type="EC" id="1.8.1.9" evidence="7"/>
<comment type="subunit">
    <text evidence="7">Homodimer.</text>
</comment>
<dbReference type="PANTHER" id="PTHR48105">
    <property type="entry name" value="THIOREDOXIN REDUCTASE 1-RELATED-RELATED"/>
    <property type="match status" value="1"/>
</dbReference>
<gene>
    <name evidence="10" type="primary">trxB</name>
    <name evidence="10" type="ordered locus">CLOAM1697</name>
</gene>
<evidence type="ECO:0000256" key="1">
    <source>
        <dbReference type="ARBA" id="ARBA00009333"/>
    </source>
</evidence>
<dbReference type="eggNOG" id="COG0492">
    <property type="taxonomic scope" value="Bacteria"/>
</dbReference>
<dbReference type="Pfam" id="PF07992">
    <property type="entry name" value="Pyr_redox_2"/>
    <property type="match status" value="1"/>
</dbReference>
<dbReference type="NCBIfam" id="TIGR01292">
    <property type="entry name" value="TRX_reduct"/>
    <property type="match status" value="1"/>
</dbReference>
<name>B0VFU2_CLOAI</name>
<dbReference type="Gene3D" id="3.50.50.60">
    <property type="entry name" value="FAD/NAD(P)-binding domain"/>
    <property type="match status" value="2"/>
</dbReference>
<dbReference type="SUPFAM" id="SSF51905">
    <property type="entry name" value="FAD/NAD(P)-binding domain"/>
    <property type="match status" value="1"/>
</dbReference>
<dbReference type="OrthoDB" id="9806179at2"/>
<dbReference type="GO" id="GO:0005737">
    <property type="term" value="C:cytoplasm"/>
    <property type="evidence" value="ECO:0007669"/>
    <property type="project" value="InterPro"/>
</dbReference>
<accession>B0VFU2</accession>
<dbReference type="GO" id="GO:0019430">
    <property type="term" value="P:removal of superoxide radicals"/>
    <property type="evidence" value="ECO:0007669"/>
    <property type="project" value="UniProtKB-UniRule"/>
</dbReference>
<evidence type="ECO:0000259" key="9">
    <source>
        <dbReference type="Pfam" id="PF07992"/>
    </source>
</evidence>
<keyword evidence="11" id="KW-1185">Reference proteome</keyword>
<keyword evidence="4 7" id="KW-0560">Oxidoreductase</keyword>
<evidence type="ECO:0000256" key="4">
    <source>
        <dbReference type="ARBA" id="ARBA00023002"/>
    </source>
</evidence>
<dbReference type="InterPro" id="IPR036188">
    <property type="entry name" value="FAD/NAD-bd_sf"/>
</dbReference>
<comment type="catalytic activity">
    <reaction evidence="7">
        <text>[thioredoxin]-dithiol + NADP(+) = [thioredoxin]-disulfide + NADPH + H(+)</text>
        <dbReference type="Rhea" id="RHEA:20345"/>
        <dbReference type="Rhea" id="RHEA-COMP:10698"/>
        <dbReference type="Rhea" id="RHEA-COMP:10700"/>
        <dbReference type="ChEBI" id="CHEBI:15378"/>
        <dbReference type="ChEBI" id="CHEBI:29950"/>
        <dbReference type="ChEBI" id="CHEBI:50058"/>
        <dbReference type="ChEBI" id="CHEBI:57783"/>
        <dbReference type="ChEBI" id="CHEBI:58349"/>
        <dbReference type="EC" id="1.8.1.9"/>
    </reaction>
</comment>
<dbReference type="InterPro" id="IPR050097">
    <property type="entry name" value="Ferredoxin-NADP_redctase_2"/>
</dbReference>
<evidence type="ECO:0000256" key="8">
    <source>
        <dbReference type="RuleBase" id="RU003881"/>
    </source>
</evidence>
<evidence type="ECO:0000256" key="3">
    <source>
        <dbReference type="ARBA" id="ARBA00022827"/>
    </source>
</evidence>
<comment type="similarity">
    <text evidence="1 7">Belongs to the class-II pyridine nucleotide-disulfide oxidoreductase family.</text>
</comment>
<dbReference type="InterPro" id="IPR008255">
    <property type="entry name" value="Pyr_nucl-diS_OxRdtase_2_AS"/>
</dbReference>
<dbReference type="GO" id="GO:0004791">
    <property type="term" value="F:thioredoxin-disulfide reductase (NADPH) activity"/>
    <property type="evidence" value="ECO:0007669"/>
    <property type="project" value="UniProtKB-UniRule"/>
</dbReference>
<keyword evidence="2 7" id="KW-0285">Flavoprotein</keyword>
<dbReference type="Proteomes" id="UP000002019">
    <property type="component" value="Chromosome"/>
</dbReference>
<dbReference type="PRINTS" id="PR00469">
    <property type="entry name" value="PNDRDTASEII"/>
</dbReference>
<organism evidence="10 11">
    <name type="scientific">Cloacimonas acidaminovorans (strain Evry)</name>
    <dbReference type="NCBI Taxonomy" id="459349"/>
    <lineage>
        <taxon>Bacteria</taxon>
        <taxon>Pseudomonadati</taxon>
        <taxon>Candidatus Cloacimonadota</taxon>
        <taxon>Candidatus Cloacimonadia</taxon>
        <taxon>Candidatus Cloacimonadales</taxon>
        <taxon>Candidatus Cloacimonadaceae</taxon>
        <taxon>Candidatus Cloacimonas</taxon>
    </lineage>
</organism>
<evidence type="ECO:0000256" key="2">
    <source>
        <dbReference type="ARBA" id="ARBA00022630"/>
    </source>
</evidence>
<evidence type="ECO:0000313" key="11">
    <source>
        <dbReference type="Proteomes" id="UP000002019"/>
    </source>
</evidence>
<sequence>MYDVIIIGAGPAGLSAAIYSARSGLKTVVLERGLIGGQINVTEDVENYPGFAESISGYELTDRMHRQAEHFGAEFRDEEVTALGMEGLCKIIETTENKYRTKAVIFCTGAYPRRLNVPGEEKFTGHGVSYCATCDGALYRDKIVAVIGGGDSAIEEGIFLTHFARKVIVIHRRDELRAQKIIQERAFQNPKIEFVWNSVVQEIRGNTRVQELEVYSRKTNSLSVIPVDGVFIYVGILPNNKLLESRIELDSAGFVITDDFMQTNVPGIYAAGDIRKKVLRQVVTATSDGAIAGWSAEKWITENYSSSQTE</sequence>
<keyword evidence="5" id="KW-1015">Disulfide bond</keyword>
<dbReference type="InterPro" id="IPR005982">
    <property type="entry name" value="Thioredox_Rdtase"/>
</dbReference>
<dbReference type="InterPro" id="IPR023753">
    <property type="entry name" value="FAD/NAD-binding_dom"/>
</dbReference>
<evidence type="ECO:0000256" key="6">
    <source>
        <dbReference type="ARBA" id="ARBA00023284"/>
    </source>
</evidence>
<dbReference type="PRINTS" id="PR00368">
    <property type="entry name" value="FADPNR"/>
</dbReference>
<keyword evidence="3 7" id="KW-0274">FAD</keyword>
<feature type="domain" description="FAD/NAD(P)-binding" evidence="9">
    <location>
        <begin position="2"/>
        <end position="289"/>
    </location>
</feature>
<protein>
    <recommendedName>
        <fullName evidence="7">Thioredoxin reductase</fullName>
        <ecNumber evidence="7">1.8.1.9</ecNumber>
    </recommendedName>
</protein>
<dbReference type="EMBL" id="CU466930">
    <property type="protein sequence ID" value="CAO81533.1"/>
    <property type="molecule type" value="Genomic_DNA"/>
</dbReference>
<comment type="cofactor">
    <cofactor evidence="8">
        <name>FAD</name>
        <dbReference type="ChEBI" id="CHEBI:57692"/>
    </cofactor>
    <text evidence="8">Binds 1 FAD per subunit.</text>
</comment>
<dbReference type="KEGG" id="caci:CLOAM1697"/>
<dbReference type="AlphaFoldDB" id="B0VFU2"/>
<reference evidence="10 11" key="1">
    <citation type="journal article" date="2008" name="J. Bacteriol.">
        <title>'Candidatus Cloacamonas acidaminovorans': genome sequence reconstruction provides a first glimpse of a new bacterial division.</title>
        <authorList>
            <person name="Pelletier E."/>
            <person name="Kreimeyer A."/>
            <person name="Bocs S."/>
            <person name="Rouy Z."/>
            <person name="Gyapay G."/>
            <person name="Chouari R."/>
            <person name="Riviere D."/>
            <person name="Ganesan A."/>
            <person name="Daegelen P."/>
            <person name="Sghir A."/>
            <person name="Cohen G.N."/>
            <person name="Medigue C."/>
            <person name="Weissenbach J."/>
            <person name="Le Paslier D."/>
        </authorList>
    </citation>
    <scope>NUCLEOTIDE SEQUENCE [LARGE SCALE GENOMIC DNA]</scope>
    <source>
        <strain evidence="11">Evry</strain>
    </source>
</reference>
<keyword evidence="6 7" id="KW-0676">Redox-active center</keyword>
<proteinExistence type="inferred from homology"/>
<dbReference type="HOGENOM" id="CLU_031864_5_3_0"/>
<keyword evidence="8" id="KW-0521">NADP</keyword>
<evidence type="ECO:0000256" key="5">
    <source>
        <dbReference type="ARBA" id="ARBA00023157"/>
    </source>
</evidence>
<dbReference type="PROSITE" id="PS00573">
    <property type="entry name" value="PYRIDINE_REDOX_2"/>
    <property type="match status" value="1"/>
</dbReference>